<dbReference type="InterPro" id="IPR027417">
    <property type="entry name" value="P-loop_NTPase"/>
</dbReference>
<organism evidence="2 3">
    <name type="scientific">Pyrodictium abyssi</name>
    <dbReference type="NCBI Taxonomy" id="54256"/>
    <lineage>
        <taxon>Archaea</taxon>
        <taxon>Thermoproteota</taxon>
        <taxon>Thermoprotei</taxon>
        <taxon>Desulfurococcales</taxon>
        <taxon>Pyrodictiaceae</taxon>
        <taxon>Pyrodictium</taxon>
    </lineage>
</organism>
<dbReference type="EMBL" id="AP028907">
    <property type="protein sequence ID" value="BES81872.1"/>
    <property type="molecule type" value="Genomic_DNA"/>
</dbReference>
<dbReference type="InterPro" id="IPR004256">
    <property type="entry name" value="DUF234"/>
</dbReference>
<reference evidence="2 3" key="1">
    <citation type="submission" date="2023-09" db="EMBL/GenBank/DDBJ databases">
        <title>Pyrofollis japonicus gen. nov. sp. nov., a novel member of the family Pyrodictiaceae isolated from the Iheya North hydrothermal field.</title>
        <authorList>
            <person name="Miyazaki U."/>
            <person name="Sanari M."/>
            <person name="Tame A."/>
            <person name="Kitajima M."/>
            <person name="Okamoto A."/>
            <person name="Sawayama S."/>
            <person name="Miyazaki J."/>
            <person name="Takai K."/>
            <person name="Nakagawa S."/>
        </authorList>
    </citation>
    <scope>NUCLEOTIDE SEQUENCE [LARGE SCALE GENOMIC DNA]</scope>
    <source>
        <strain evidence="2 3">AV2</strain>
    </source>
</reference>
<evidence type="ECO:0000259" key="1">
    <source>
        <dbReference type="Pfam" id="PF03008"/>
    </source>
</evidence>
<keyword evidence="3" id="KW-1185">Reference proteome</keyword>
<accession>A0ABM8IY92</accession>
<name>A0ABM8IY92_9CREN</name>
<proteinExistence type="predicted"/>
<dbReference type="SUPFAM" id="SSF52540">
    <property type="entry name" value="P-loop containing nucleoside triphosphate hydrolases"/>
    <property type="match status" value="1"/>
</dbReference>
<evidence type="ECO:0000313" key="3">
    <source>
        <dbReference type="Proteomes" id="UP001341135"/>
    </source>
</evidence>
<protein>
    <recommendedName>
        <fullName evidence="1">DUF234 domain-containing protein</fullName>
    </recommendedName>
</protein>
<dbReference type="PANTHER" id="PTHR34704:SF1">
    <property type="entry name" value="ATPASE"/>
    <property type="match status" value="1"/>
</dbReference>
<dbReference type="Gene3D" id="3.40.50.300">
    <property type="entry name" value="P-loop containing nucleotide triphosphate hydrolases"/>
    <property type="match status" value="1"/>
</dbReference>
<evidence type="ECO:0000313" key="2">
    <source>
        <dbReference type="EMBL" id="BES81872.1"/>
    </source>
</evidence>
<gene>
    <name evidence="2" type="ORF">PABY_14390</name>
</gene>
<dbReference type="Pfam" id="PF03008">
    <property type="entry name" value="DUF234"/>
    <property type="match status" value="1"/>
</dbReference>
<dbReference type="PANTHER" id="PTHR34704">
    <property type="entry name" value="ATPASE"/>
    <property type="match status" value="1"/>
</dbReference>
<sequence length="407" mass="45920">MLLRRVNRGVYVFIPEAEERLLLRLLRSRLSTLCEGLSGSSWEGLLTGLAECAEQRGELLLVIDEFQRLGPGFISHLQLLADTLPDSPLKLVLLGSAVSVIDRIAGALGPLYGRCVLVKLAGFRFLEAFVMLRERLGASPLQAFETYSVFGGSPYNLSLVETLDWRREAKRHIHSVYGRLYEEPLHVLSSETREPGVYASILEAIARGRRSFSEIAQVVHRTSLVKYLEVLRNLGIVERVVPAGENPLRTKKAQYVIGDPFWDYWFKMVYPRRDEAELSGEVGLDEEGVRLHMSEWFERVARELVSRLYGVKASPWWSREVEIDVIAPTSRGAYVFEIKYREVDSSEAERLLRSLEAKTTRLPMKMAGVGLIALRAEHPGGDYIVMGFDELVEAALAKSSVRVERLA</sequence>
<dbReference type="Proteomes" id="UP001341135">
    <property type="component" value="Chromosome"/>
</dbReference>
<feature type="domain" description="DUF234" evidence="1">
    <location>
        <begin position="265"/>
        <end position="350"/>
    </location>
</feature>